<accession>A0ABV1IES7</accession>
<sequence>MGQTRPQSAAAKAALVVVAFYQRRVSPLMGAHCIYMPTCSEYARQAIERYGLAKGGWLALRRILRCHPFHNGGYDPVP</sequence>
<evidence type="ECO:0000313" key="2">
    <source>
        <dbReference type="EMBL" id="MEQ2637392.1"/>
    </source>
</evidence>
<name>A0ABV1IES7_9ACTN</name>
<dbReference type="EMBL" id="JBBNGS010000004">
    <property type="protein sequence ID" value="MEQ2637392.1"/>
    <property type="molecule type" value="Genomic_DNA"/>
</dbReference>
<dbReference type="PANTHER" id="PTHR33383:SF1">
    <property type="entry name" value="MEMBRANE PROTEIN INSERTION EFFICIENCY FACTOR-RELATED"/>
    <property type="match status" value="1"/>
</dbReference>
<dbReference type="HAMAP" id="MF_00386">
    <property type="entry name" value="UPF0161_YidD"/>
    <property type="match status" value="1"/>
</dbReference>
<keyword evidence="1" id="KW-0472">Membrane</keyword>
<comment type="caution">
    <text evidence="2">The sequence shown here is derived from an EMBL/GenBank/DDBJ whole genome shotgun (WGS) entry which is preliminary data.</text>
</comment>
<dbReference type="Proteomes" id="UP001478817">
    <property type="component" value="Unassembled WGS sequence"/>
</dbReference>
<keyword evidence="3" id="KW-1185">Reference proteome</keyword>
<organism evidence="2 3">
    <name type="scientific">Paratractidigestivibacter faecalis</name>
    <dbReference type="NCBI Taxonomy" id="2292441"/>
    <lineage>
        <taxon>Bacteria</taxon>
        <taxon>Bacillati</taxon>
        <taxon>Actinomycetota</taxon>
        <taxon>Coriobacteriia</taxon>
        <taxon>Coriobacteriales</taxon>
        <taxon>Atopobiaceae</taxon>
        <taxon>Paratractidigestivibacter</taxon>
    </lineage>
</organism>
<dbReference type="Pfam" id="PF01809">
    <property type="entry name" value="YidD"/>
    <property type="match status" value="1"/>
</dbReference>
<protein>
    <recommendedName>
        <fullName evidence="1">Putative membrane protein insertion efficiency factor</fullName>
    </recommendedName>
</protein>
<evidence type="ECO:0000313" key="3">
    <source>
        <dbReference type="Proteomes" id="UP001478817"/>
    </source>
</evidence>
<gene>
    <name evidence="2" type="primary">yidD</name>
    <name evidence="2" type="ORF">AAAT05_03425</name>
</gene>
<dbReference type="NCBIfam" id="TIGR00278">
    <property type="entry name" value="membrane protein insertion efficiency factor YidD"/>
    <property type="match status" value="1"/>
</dbReference>
<proteinExistence type="inferred from homology"/>
<dbReference type="InterPro" id="IPR002696">
    <property type="entry name" value="Membr_insert_effic_factor_YidD"/>
</dbReference>
<comment type="similarity">
    <text evidence="1">Belongs to the UPF0161 family.</text>
</comment>
<dbReference type="PANTHER" id="PTHR33383">
    <property type="entry name" value="MEMBRANE PROTEIN INSERTION EFFICIENCY FACTOR-RELATED"/>
    <property type="match status" value="1"/>
</dbReference>
<keyword evidence="1" id="KW-1003">Cell membrane</keyword>
<comment type="subcellular location">
    <subcellularLocation>
        <location evidence="1">Cell membrane</location>
        <topology evidence="1">Peripheral membrane protein</topology>
        <orientation evidence="1">Cytoplasmic side</orientation>
    </subcellularLocation>
</comment>
<comment type="function">
    <text evidence="1">Could be involved in insertion of integral membrane proteins into the membrane.</text>
</comment>
<reference evidence="2 3" key="1">
    <citation type="submission" date="2024-04" db="EMBL/GenBank/DDBJ databases">
        <title>Human intestinal bacterial collection.</title>
        <authorList>
            <person name="Pauvert C."/>
            <person name="Hitch T.C.A."/>
            <person name="Clavel T."/>
        </authorList>
    </citation>
    <scope>NUCLEOTIDE SEQUENCE [LARGE SCALE GENOMIC DNA]</scope>
    <source>
        <strain evidence="2 3">CLA-AA-H197</strain>
    </source>
</reference>
<dbReference type="SMART" id="SM01234">
    <property type="entry name" value="Haemolytic"/>
    <property type="match status" value="1"/>
</dbReference>
<evidence type="ECO:0000256" key="1">
    <source>
        <dbReference type="HAMAP-Rule" id="MF_00386"/>
    </source>
</evidence>